<evidence type="ECO:0000313" key="8">
    <source>
        <dbReference type="EMBL" id="MBM6704656.1"/>
    </source>
</evidence>
<comment type="caution">
    <text evidence="8">The sequence shown here is derived from an EMBL/GenBank/DDBJ whole genome shotgun (WGS) entry which is preliminary data.</text>
</comment>
<feature type="transmembrane region" description="Helical" evidence="6">
    <location>
        <begin position="149"/>
        <end position="174"/>
    </location>
</feature>
<dbReference type="Pfam" id="PF01384">
    <property type="entry name" value="PHO4"/>
    <property type="match status" value="1"/>
</dbReference>
<feature type="transmembrane region" description="Helical" evidence="6">
    <location>
        <begin position="186"/>
        <end position="206"/>
    </location>
</feature>
<name>A0ABS2DTH0_9BURK</name>
<feature type="transmembrane region" description="Helical" evidence="6">
    <location>
        <begin position="465"/>
        <end position="491"/>
    </location>
</feature>
<evidence type="ECO:0000256" key="5">
    <source>
        <dbReference type="ARBA" id="ARBA00023136"/>
    </source>
</evidence>
<feature type="transmembrane region" description="Helical" evidence="6">
    <location>
        <begin position="254"/>
        <end position="272"/>
    </location>
</feature>
<dbReference type="InterPro" id="IPR001204">
    <property type="entry name" value="Phos_transporter"/>
</dbReference>
<evidence type="ECO:0000313" key="9">
    <source>
        <dbReference type="Proteomes" id="UP000715095"/>
    </source>
</evidence>
<comment type="similarity">
    <text evidence="6">Belongs to the inorganic phosphate transporter (PiT) (TC 2.A.20) family.</text>
</comment>
<feature type="transmembrane region" description="Helical" evidence="6">
    <location>
        <begin position="83"/>
        <end position="101"/>
    </location>
</feature>
<feature type="transmembrane region" description="Helical" evidence="6">
    <location>
        <begin position="497"/>
        <end position="515"/>
    </location>
</feature>
<keyword evidence="5 6" id="KW-0472">Membrane</keyword>
<accession>A0ABS2DTH0</accession>
<sequence length="752" mass="82486">MDVFLLAVLALLAALAVCDLFVGVSNDAVNFLNAAVGSKAAPFWIIMAVASAGVLLGATFSSGMMEIAKTGVIVPEQLTFEQVMFVYCAVIVTDVLLLNTFNSLGLPTSTTVSIIFELLGGAVAMACWKVWNTGAPFTDLGLYVNSGKALAMIMGILVSVVVAFFAGLIVQYLLRTLFTFRYWKTYRYFGALFGGAAITAILYFLVMKGARGASFMEPAWIEWIETNTQAILLAVFAGFFLLFEAAILLFKANIFPIVILSGTFALAFAFAGNDLVNFVGVPLAALDSYHLFTAAEGADPSVFTMEGLRESVRTPTVFLALSGFVMCLTLWFSKKAHRVIRTSVNLASSARGGKEQFGSSLPARVIVRSSLRFHKLAMQFVPTSVLRWLELRFNKPRLRPGEVELPFDEVRASINLVLAAALIASATSLKLPLSTTYVTFMVAMGSSLADGAWDRESAVYRISGVLTVISGWFVTAFSAASACAIVCTIFIFWGKPAVLIGMLLALFVIVKSNFFTKSDETEGEEAKQLDRGDRESIGELLTTSVDRYLNLTIRLFAGGLNAFVAEDHNELKRLKADAVSLYDETTARRGEYYQMALEGGGTKADRDARNFYYRAFTNMKEVSHSLRDQLGVSENYVANSHSPFTGKMRENTLHLARDLLALREHFTPAKCAHILELIEEAQKDFLEQIGAERISLRKSELYLGYLLFSREMLNRYMMVKLLQAELEAKPKADAEKKTPQSVGSVDSTQTDG</sequence>
<keyword evidence="6" id="KW-0592">Phosphate transport</keyword>
<protein>
    <recommendedName>
        <fullName evidence="6">Phosphate transporter</fullName>
    </recommendedName>
</protein>
<feature type="transmembrane region" description="Helical" evidence="6">
    <location>
        <begin position="226"/>
        <end position="247"/>
    </location>
</feature>
<comment type="subcellular location">
    <subcellularLocation>
        <location evidence="1 6">Membrane</location>
        <topology evidence="1 6">Multi-pass membrane protein</topology>
    </subcellularLocation>
</comment>
<evidence type="ECO:0000256" key="6">
    <source>
        <dbReference type="RuleBase" id="RU363058"/>
    </source>
</evidence>
<gene>
    <name evidence="8" type="ORF">H6A60_09200</name>
</gene>
<evidence type="ECO:0000256" key="3">
    <source>
        <dbReference type="ARBA" id="ARBA00022692"/>
    </source>
</evidence>
<feature type="transmembrane region" description="Helical" evidence="6">
    <location>
        <begin position="42"/>
        <end position="62"/>
    </location>
</feature>
<keyword evidence="2 6" id="KW-0813">Transport</keyword>
<evidence type="ECO:0000256" key="4">
    <source>
        <dbReference type="ARBA" id="ARBA00022989"/>
    </source>
</evidence>
<keyword evidence="9" id="KW-1185">Reference proteome</keyword>
<keyword evidence="3 6" id="KW-0812">Transmembrane</keyword>
<feature type="compositionally biased region" description="Basic and acidic residues" evidence="7">
    <location>
        <begin position="729"/>
        <end position="738"/>
    </location>
</feature>
<feature type="transmembrane region" description="Helical" evidence="6">
    <location>
        <begin position="412"/>
        <end position="429"/>
    </location>
</feature>
<keyword evidence="4 6" id="KW-1133">Transmembrane helix</keyword>
<proteinExistence type="inferred from homology"/>
<evidence type="ECO:0000256" key="1">
    <source>
        <dbReference type="ARBA" id="ARBA00004141"/>
    </source>
</evidence>
<dbReference type="RefSeq" id="WP_205103783.1">
    <property type="nucleotide sequence ID" value="NZ_JACJJC010000015.1"/>
</dbReference>
<organism evidence="8 9">
    <name type="scientific">Sutterella massiliensis</name>
    <dbReference type="NCBI Taxonomy" id="1816689"/>
    <lineage>
        <taxon>Bacteria</taxon>
        <taxon>Pseudomonadati</taxon>
        <taxon>Pseudomonadota</taxon>
        <taxon>Betaproteobacteria</taxon>
        <taxon>Burkholderiales</taxon>
        <taxon>Sutterellaceae</taxon>
        <taxon>Sutterella</taxon>
    </lineage>
</organism>
<evidence type="ECO:0000256" key="2">
    <source>
        <dbReference type="ARBA" id="ARBA00022448"/>
    </source>
</evidence>
<feature type="region of interest" description="Disordered" evidence="7">
    <location>
        <begin position="729"/>
        <end position="752"/>
    </location>
</feature>
<reference evidence="8 9" key="1">
    <citation type="journal article" date="2021" name="Sci. Rep.">
        <title>The distribution of antibiotic resistance genes in chicken gut microbiota commensals.</title>
        <authorList>
            <person name="Juricova H."/>
            <person name="Matiasovicova J."/>
            <person name="Kubasova T."/>
            <person name="Cejkova D."/>
            <person name="Rychlik I."/>
        </authorList>
    </citation>
    <scope>NUCLEOTIDE SEQUENCE [LARGE SCALE GENOMIC DNA]</scope>
    <source>
        <strain evidence="8 9">An829</strain>
    </source>
</reference>
<dbReference type="PANTHER" id="PTHR11101">
    <property type="entry name" value="PHOSPHATE TRANSPORTER"/>
    <property type="match status" value="1"/>
</dbReference>
<dbReference type="Proteomes" id="UP000715095">
    <property type="component" value="Unassembled WGS sequence"/>
</dbReference>
<evidence type="ECO:0000256" key="7">
    <source>
        <dbReference type="SAM" id="MobiDB-lite"/>
    </source>
</evidence>
<dbReference type="EMBL" id="JACJJC010000015">
    <property type="protein sequence ID" value="MBM6704656.1"/>
    <property type="molecule type" value="Genomic_DNA"/>
</dbReference>
<dbReference type="PANTHER" id="PTHR11101:SF16">
    <property type="entry name" value="PHOSPHATE TRANSPORTER"/>
    <property type="match status" value="1"/>
</dbReference>
<feature type="transmembrane region" description="Helical" evidence="6">
    <location>
        <begin position="312"/>
        <end position="332"/>
    </location>
</feature>
<feature type="compositionally biased region" description="Polar residues" evidence="7">
    <location>
        <begin position="739"/>
        <end position="752"/>
    </location>
</feature>